<dbReference type="AlphaFoldDB" id="F0H4N3"/>
<dbReference type="Proteomes" id="UP000003155">
    <property type="component" value="Unassembled WGS sequence"/>
</dbReference>
<dbReference type="Pfam" id="PF00959">
    <property type="entry name" value="Phage_lysozyme"/>
    <property type="match status" value="1"/>
</dbReference>
<protein>
    <recommendedName>
        <fullName evidence="3">Lysozyme</fullName>
        <ecNumber evidence="3">3.2.1.17</ecNumber>
    </recommendedName>
</protein>
<dbReference type="InterPro" id="IPR023346">
    <property type="entry name" value="Lysozyme-like_dom_sf"/>
</dbReference>
<dbReference type="GO" id="GO:0042742">
    <property type="term" value="P:defense response to bacterium"/>
    <property type="evidence" value="ECO:0007669"/>
    <property type="project" value="UniProtKB-KW"/>
</dbReference>
<dbReference type="Gene3D" id="1.10.530.40">
    <property type="match status" value="1"/>
</dbReference>
<dbReference type="InterPro" id="IPR023347">
    <property type="entry name" value="Lysozyme_dom_sf"/>
</dbReference>
<comment type="similarity">
    <text evidence="3">Belongs to the glycosyl hydrolase 24 family.</text>
</comment>
<evidence type="ECO:0000313" key="4">
    <source>
        <dbReference type="EMBL" id="EGC87154.1"/>
    </source>
</evidence>
<dbReference type="GO" id="GO:0016998">
    <property type="term" value="P:cell wall macromolecule catabolic process"/>
    <property type="evidence" value="ECO:0007669"/>
    <property type="project" value="InterPro"/>
</dbReference>
<evidence type="ECO:0000256" key="2">
    <source>
        <dbReference type="ARBA" id="ARBA00022638"/>
    </source>
</evidence>
<accession>F0H4N3</accession>
<evidence type="ECO:0000313" key="5">
    <source>
        <dbReference type="Proteomes" id="UP000003155"/>
    </source>
</evidence>
<keyword evidence="3" id="KW-0326">Glycosidase</keyword>
<keyword evidence="2 3" id="KW-0081">Bacteriolytic enzyme</keyword>
<keyword evidence="3" id="KW-0378">Hydrolase</keyword>
<dbReference type="GO" id="GO:0009253">
    <property type="term" value="P:peptidoglycan catabolic process"/>
    <property type="evidence" value="ECO:0007669"/>
    <property type="project" value="InterPro"/>
</dbReference>
<name>F0H4N3_9BACT</name>
<dbReference type="EC" id="3.2.1.17" evidence="3"/>
<comment type="caution">
    <text evidence="4">The sequence shown here is derived from an EMBL/GenBank/DDBJ whole genome shotgun (WGS) entry which is preliminary data.</text>
</comment>
<dbReference type="GO" id="GO:0031640">
    <property type="term" value="P:killing of cells of another organism"/>
    <property type="evidence" value="ECO:0007669"/>
    <property type="project" value="UniProtKB-KW"/>
</dbReference>
<gene>
    <name evidence="4" type="ORF">HMPREF9303_1982</name>
</gene>
<keyword evidence="1 3" id="KW-0929">Antimicrobial</keyword>
<keyword evidence="5" id="KW-1185">Reference proteome</keyword>
<dbReference type="InterPro" id="IPR002196">
    <property type="entry name" value="Glyco_hydro_24"/>
</dbReference>
<comment type="catalytic activity">
    <reaction evidence="3">
        <text>Hydrolysis of (1-&gt;4)-beta-linkages between N-acetylmuramic acid and N-acetyl-D-glucosamine residues in a peptidoglycan and between N-acetyl-D-glucosamine residues in chitodextrins.</text>
        <dbReference type="EC" id="3.2.1.17"/>
    </reaction>
</comment>
<dbReference type="SUPFAM" id="SSF53955">
    <property type="entry name" value="Lysozyme-like"/>
    <property type="match status" value="1"/>
</dbReference>
<organism evidence="4 5">
    <name type="scientific">Prevotella denticola CRIS 18C-A</name>
    <dbReference type="NCBI Taxonomy" id="944557"/>
    <lineage>
        <taxon>Bacteria</taxon>
        <taxon>Pseudomonadati</taxon>
        <taxon>Bacteroidota</taxon>
        <taxon>Bacteroidia</taxon>
        <taxon>Bacteroidales</taxon>
        <taxon>Prevotellaceae</taxon>
        <taxon>Prevotella</taxon>
    </lineage>
</organism>
<evidence type="ECO:0000256" key="3">
    <source>
        <dbReference type="RuleBase" id="RU003788"/>
    </source>
</evidence>
<sequence length="180" mass="20872">MAGRALRQKRMRGILAAGVRRFYCLCLLVLTALSLPAQPRQPLSRFERAVRCVKYFEGWHGCGRYPYIGYGHRLLKGERLTADMTERQADSLLRADLLSRYALFRRFGKDALLLTVLSYNVGTGTLLGGRNRPKSRLIRKLERGDRNILPEYLSFCRYKGRVLPGLLKRRRMEFALFYIP</sequence>
<dbReference type="EMBL" id="AEXO01000022">
    <property type="protein sequence ID" value="EGC87154.1"/>
    <property type="molecule type" value="Genomic_DNA"/>
</dbReference>
<reference evidence="4 5" key="1">
    <citation type="submission" date="2011-02" db="EMBL/GenBank/DDBJ databases">
        <authorList>
            <person name="Durkin A.S."/>
            <person name="Madupu R."/>
            <person name="Torralba M."/>
            <person name="Gillis M."/>
            <person name="Methe B."/>
            <person name="Sutton G."/>
            <person name="Nelson K.E."/>
        </authorList>
    </citation>
    <scope>NUCLEOTIDE SEQUENCE [LARGE SCALE GENOMIC DNA]</scope>
    <source>
        <strain evidence="4 5">CRIS 18C-A</strain>
    </source>
</reference>
<dbReference type="GO" id="GO:0003796">
    <property type="term" value="F:lysozyme activity"/>
    <property type="evidence" value="ECO:0007669"/>
    <property type="project" value="UniProtKB-EC"/>
</dbReference>
<evidence type="ECO:0000256" key="1">
    <source>
        <dbReference type="ARBA" id="ARBA00022529"/>
    </source>
</evidence>
<proteinExistence type="inferred from homology"/>